<evidence type="ECO:0000256" key="1">
    <source>
        <dbReference type="SAM" id="SignalP"/>
    </source>
</evidence>
<sequence>MFRTGFGRASFGSVCFAAIMGLDAAAANASALAPHRAVYDLELKDASDRSGISSMYGRMVYEFNGSACEGYTVSFRFMTQVDTGEEVRLTDQQTTTYEDMRNGNFRFLTRSFTDEKLDKEVRGSAHEDKTGVKVELTAPDKREVALAESRFPTEHMLEVIERAKKGDAFFEARIFDGSDTGDKTLITSTFVGKARKPASDDADVGKAGKLAAENYWPVTISYFNDDKSGDALPIYRMSFKLYENGVTRDLTMDYGDFVLSGKLAKLEVFNAGDCK</sequence>
<accession>A0ABT4KDK5</accession>
<dbReference type="RefSeq" id="WP_269276101.1">
    <property type="nucleotide sequence ID" value="NZ_JAPVOI010000004.1"/>
</dbReference>
<dbReference type="InterPro" id="IPR015000">
    <property type="entry name" value="EipB-like"/>
</dbReference>
<feature type="chain" id="PRO_5045760661" evidence="1">
    <location>
        <begin position="18"/>
        <end position="275"/>
    </location>
</feature>
<evidence type="ECO:0000313" key="3">
    <source>
        <dbReference type="Proteomes" id="UP001079430"/>
    </source>
</evidence>
<dbReference type="Proteomes" id="UP001079430">
    <property type="component" value="Unassembled WGS sequence"/>
</dbReference>
<organism evidence="2 3">
    <name type="scientific">Sinorhizobium psoraleae</name>
    <dbReference type="NCBI Taxonomy" id="520838"/>
    <lineage>
        <taxon>Bacteria</taxon>
        <taxon>Pseudomonadati</taxon>
        <taxon>Pseudomonadota</taxon>
        <taxon>Alphaproteobacteria</taxon>
        <taxon>Hyphomicrobiales</taxon>
        <taxon>Rhizobiaceae</taxon>
        <taxon>Sinorhizobium/Ensifer group</taxon>
        <taxon>Sinorhizobium</taxon>
    </lineage>
</organism>
<feature type="signal peptide" evidence="1">
    <location>
        <begin position="1"/>
        <end position="17"/>
    </location>
</feature>
<keyword evidence="3" id="KW-1185">Reference proteome</keyword>
<dbReference type="Pfam" id="PF08904">
    <property type="entry name" value="EipB_like"/>
    <property type="match status" value="1"/>
</dbReference>
<comment type="caution">
    <text evidence="2">The sequence shown here is derived from an EMBL/GenBank/DDBJ whole genome shotgun (WGS) entry which is preliminary data.</text>
</comment>
<evidence type="ECO:0000313" key="2">
    <source>
        <dbReference type="EMBL" id="MCZ4089446.1"/>
    </source>
</evidence>
<reference evidence="2" key="1">
    <citation type="submission" date="2022-10" db="EMBL/GenBank/DDBJ databases">
        <title>Whole genome sequencing of three plant growth promoting bacteria isolated from Vachellia tortilis subsp. raddiana in Morocco.</title>
        <authorList>
            <person name="Hnini M."/>
            <person name="Zouagui R."/>
            <person name="Zouagui H."/>
            <person name="Chemao Elfihri M.-W."/>
            <person name="Ibrahimi A."/>
            <person name="Sbabou L."/>
            <person name="Aurag J."/>
        </authorList>
    </citation>
    <scope>NUCLEOTIDE SEQUENCE</scope>
    <source>
        <strain evidence="2">LMR678</strain>
    </source>
</reference>
<gene>
    <name evidence="2" type="ORF">O3W52_05050</name>
</gene>
<proteinExistence type="predicted"/>
<protein>
    <submittedName>
        <fullName evidence="2">Cell envelope integrity EipB family protein</fullName>
    </submittedName>
</protein>
<dbReference type="EMBL" id="JAPVOI010000004">
    <property type="protein sequence ID" value="MCZ4089446.1"/>
    <property type="molecule type" value="Genomic_DNA"/>
</dbReference>
<name>A0ABT4KDK5_9HYPH</name>
<keyword evidence="1" id="KW-0732">Signal</keyword>